<keyword evidence="3" id="KW-0966">Cell projection</keyword>
<gene>
    <name evidence="3" type="ORF">J2S64_003635</name>
</gene>
<evidence type="ECO:0000313" key="4">
    <source>
        <dbReference type="Proteomes" id="UP001183817"/>
    </source>
</evidence>
<comment type="caution">
    <text evidence="3">The sequence shown here is derived from an EMBL/GenBank/DDBJ whole genome shotgun (WGS) entry which is preliminary data.</text>
</comment>
<keyword evidence="3" id="KW-0969">Cilium</keyword>
<dbReference type="Proteomes" id="UP001183817">
    <property type="component" value="Unassembled WGS sequence"/>
</dbReference>
<accession>A0ABU2BRD7</accession>
<protein>
    <submittedName>
        <fullName evidence="3">Flagellar hook-length control protein FliK</fullName>
    </submittedName>
</protein>
<feature type="region of interest" description="Disordered" evidence="1">
    <location>
        <begin position="1"/>
        <end position="67"/>
    </location>
</feature>
<dbReference type="EMBL" id="JAVDYI010000001">
    <property type="protein sequence ID" value="MDR7359944.1"/>
    <property type="molecule type" value="Genomic_DNA"/>
</dbReference>
<evidence type="ECO:0000256" key="1">
    <source>
        <dbReference type="SAM" id="MobiDB-lite"/>
    </source>
</evidence>
<feature type="compositionally biased region" description="Low complexity" evidence="1">
    <location>
        <begin position="202"/>
        <end position="212"/>
    </location>
</feature>
<dbReference type="RefSeq" id="WP_310292592.1">
    <property type="nucleotide sequence ID" value="NZ_BAAAWO010000001.1"/>
</dbReference>
<dbReference type="Gene3D" id="3.30.750.140">
    <property type="match status" value="1"/>
</dbReference>
<proteinExistence type="predicted"/>
<sequence length="265" mass="26229">MKAAATPTGQPVAAVPNAEIHGQVTAPDANSVHVQQEPDAGQTQAGSAATAPAGTQEVQAVSNSGSQPIPVVVGQGDVRMAATGATAAAGVVGDASSSAVEPLESSAVDTPLQRTQTPAPLHRQLLGPIASLAAGPNGERTLSVNIAPEALGPITVKAVLGGEGIRMELSAPTDAGREALRAMLPELRRELAATGSGTIMLSTGTDSSSTSGGHTGSQNAGGGDARPFTGAPSPGMRTRGEPAPETPGRETTLALHDTSHLDVMA</sequence>
<feature type="compositionally biased region" description="Gly residues" evidence="1">
    <location>
        <begin position="213"/>
        <end position="224"/>
    </location>
</feature>
<evidence type="ECO:0000313" key="3">
    <source>
        <dbReference type="EMBL" id="MDR7359944.1"/>
    </source>
</evidence>
<dbReference type="Pfam" id="PF02120">
    <property type="entry name" value="Flg_hook"/>
    <property type="match status" value="1"/>
</dbReference>
<reference evidence="3 4" key="1">
    <citation type="submission" date="2023-07" db="EMBL/GenBank/DDBJ databases">
        <title>Sequencing the genomes of 1000 actinobacteria strains.</title>
        <authorList>
            <person name="Klenk H.-P."/>
        </authorList>
    </citation>
    <scope>NUCLEOTIDE SEQUENCE [LARGE SCALE GENOMIC DNA]</scope>
    <source>
        <strain evidence="3 4">DSM 20167</strain>
    </source>
</reference>
<feature type="compositionally biased region" description="Polar residues" evidence="1">
    <location>
        <begin position="57"/>
        <end position="67"/>
    </location>
</feature>
<feature type="compositionally biased region" description="Low complexity" evidence="1">
    <location>
        <begin position="40"/>
        <end position="56"/>
    </location>
</feature>
<feature type="region of interest" description="Disordered" evidence="1">
    <location>
        <begin position="198"/>
        <end position="265"/>
    </location>
</feature>
<dbReference type="InterPro" id="IPR038610">
    <property type="entry name" value="FliK-like_C_sf"/>
</dbReference>
<keyword evidence="3" id="KW-0282">Flagellum</keyword>
<name>A0ABU2BRD7_9MICC</name>
<feature type="domain" description="Flagellar hook-length control protein-like C-terminal" evidence="2">
    <location>
        <begin position="136"/>
        <end position="205"/>
    </location>
</feature>
<dbReference type="InterPro" id="IPR021136">
    <property type="entry name" value="Flagellar_hook_control-like_C"/>
</dbReference>
<organism evidence="3 4">
    <name type="scientific">Paeniglutamicibacter sulfureus</name>
    <dbReference type="NCBI Taxonomy" id="43666"/>
    <lineage>
        <taxon>Bacteria</taxon>
        <taxon>Bacillati</taxon>
        <taxon>Actinomycetota</taxon>
        <taxon>Actinomycetes</taxon>
        <taxon>Micrococcales</taxon>
        <taxon>Micrococcaceae</taxon>
        <taxon>Paeniglutamicibacter</taxon>
    </lineage>
</organism>
<keyword evidence="4" id="KW-1185">Reference proteome</keyword>
<evidence type="ECO:0000259" key="2">
    <source>
        <dbReference type="Pfam" id="PF02120"/>
    </source>
</evidence>